<sequence>MGCAFSKSRGRANSTDSQNSQNSRNSRNSQNSQSEFRYVDGRRFHNIENAVYQLPNDDDESDRLHLQHFIMRYVWQSNFSAPIEHILLKPNVKILDIGYPLVEVIGLDISSHQPTQIKPKNFEFVKANAQEGLPFDDNTFDYVFQRFLVVGYAKEKWTYVINEIVRVLKPGGFLELYEPSKMIDGGPATQRLWNGHVEMFEERGGDWDIYLKLEKYLQSQGQVKNIKKEIKKCYFGVNHNNIELSKALVSNMVAGYVSLKPFLKTRLQISDEEYDKLTKISEKELLELDAYINHLRIYGTKDIDE</sequence>
<dbReference type="Proteomes" id="UP000789405">
    <property type="component" value="Unassembled WGS sequence"/>
</dbReference>
<feature type="compositionally biased region" description="Low complexity" evidence="1">
    <location>
        <begin position="17"/>
        <end position="34"/>
    </location>
</feature>
<gene>
    <name evidence="3" type="ORF">DERYTH_LOCUS10357</name>
</gene>
<proteinExistence type="predicted"/>
<name>A0A9N9DX59_9GLOM</name>
<protein>
    <submittedName>
        <fullName evidence="3">15914_t:CDS:1</fullName>
    </submittedName>
</protein>
<evidence type="ECO:0000256" key="1">
    <source>
        <dbReference type="SAM" id="MobiDB-lite"/>
    </source>
</evidence>
<dbReference type="Gene3D" id="3.40.50.150">
    <property type="entry name" value="Vaccinia Virus protein VP39"/>
    <property type="match status" value="1"/>
</dbReference>
<evidence type="ECO:0000313" key="4">
    <source>
        <dbReference type="Proteomes" id="UP000789405"/>
    </source>
</evidence>
<dbReference type="EMBL" id="CAJVPY010005991">
    <property type="protein sequence ID" value="CAG8654355.1"/>
    <property type="molecule type" value="Genomic_DNA"/>
</dbReference>
<dbReference type="SUPFAM" id="SSF53335">
    <property type="entry name" value="S-adenosyl-L-methionine-dependent methyltransferases"/>
    <property type="match status" value="1"/>
</dbReference>
<dbReference type="PANTHER" id="PTHR43591:SF24">
    <property type="entry name" value="2-METHOXY-6-POLYPRENYL-1,4-BENZOQUINOL METHYLASE, MITOCHONDRIAL"/>
    <property type="match status" value="1"/>
</dbReference>
<organism evidence="3 4">
    <name type="scientific">Dentiscutata erythropus</name>
    <dbReference type="NCBI Taxonomy" id="1348616"/>
    <lineage>
        <taxon>Eukaryota</taxon>
        <taxon>Fungi</taxon>
        <taxon>Fungi incertae sedis</taxon>
        <taxon>Mucoromycota</taxon>
        <taxon>Glomeromycotina</taxon>
        <taxon>Glomeromycetes</taxon>
        <taxon>Diversisporales</taxon>
        <taxon>Gigasporaceae</taxon>
        <taxon>Dentiscutata</taxon>
    </lineage>
</organism>
<reference evidence="3" key="1">
    <citation type="submission" date="2021-06" db="EMBL/GenBank/DDBJ databases">
        <authorList>
            <person name="Kallberg Y."/>
            <person name="Tangrot J."/>
            <person name="Rosling A."/>
        </authorList>
    </citation>
    <scope>NUCLEOTIDE SEQUENCE</scope>
    <source>
        <strain evidence="3">MA453B</strain>
    </source>
</reference>
<evidence type="ECO:0000259" key="2">
    <source>
        <dbReference type="Pfam" id="PF08241"/>
    </source>
</evidence>
<dbReference type="OrthoDB" id="506498at2759"/>
<dbReference type="CDD" id="cd02440">
    <property type="entry name" value="AdoMet_MTases"/>
    <property type="match status" value="1"/>
</dbReference>
<comment type="caution">
    <text evidence="3">The sequence shown here is derived from an EMBL/GenBank/DDBJ whole genome shotgun (WGS) entry which is preliminary data.</text>
</comment>
<dbReference type="GO" id="GO:0008757">
    <property type="term" value="F:S-adenosylmethionine-dependent methyltransferase activity"/>
    <property type="evidence" value="ECO:0007669"/>
    <property type="project" value="InterPro"/>
</dbReference>
<feature type="domain" description="Methyltransferase type 11" evidence="2">
    <location>
        <begin position="102"/>
        <end position="174"/>
    </location>
</feature>
<keyword evidence="4" id="KW-1185">Reference proteome</keyword>
<evidence type="ECO:0000313" key="3">
    <source>
        <dbReference type="EMBL" id="CAG8654355.1"/>
    </source>
</evidence>
<dbReference type="PANTHER" id="PTHR43591">
    <property type="entry name" value="METHYLTRANSFERASE"/>
    <property type="match status" value="1"/>
</dbReference>
<accession>A0A9N9DX59</accession>
<dbReference type="AlphaFoldDB" id="A0A9N9DX59"/>
<dbReference type="Pfam" id="PF08241">
    <property type="entry name" value="Methyltransf_11"/>
    <property type="match status" value="1"/>
</dbReference>
<dbReference type="InterPro" id="IPR029063">
    <property type="entry name" value="SAM-dependent_MTases_sf"/>
</dbReference>
<feature type="region of interest" description="Disordered" evidence="1">
    <location>
        <begin position="1"/>
        <end position="35"/>
    </location>
</feature>
<dbReference type="InterPro" id="IPR013216">
    <property type="entry name" value="Methyltransf_11"/>
</dbReference>